<dbReference type="GO" id="GO:0004016">
    <property type="term" value="F:adenylate cyclase activity"/>
    <property type="evidence" value="ECO:0007669"/>
    <property type="project" value="UniProtKB-ARBA"/>
</dbReference>
<dbReference type="AlphaFoldDB" id="A0A329M6D3"/>
<organism evidence="11 12">
    <name type="scientific">Mycobacterium colombiense</name>
    <dbReference type="NCBI Taxonomy" id="339268"/>
    <lineage>
        <taxon>Bacteria</taxon>
        <taxon>Bacillati</taxon>
        <taxon>Actinomycetota</taxon>
        <taxon>Actinomycetes</taxon>
        <taxon>Mycobacteriales</taxon>
        <taxon>Mycobacteriaceae</taxon>
        <taxon>Mycobacterium</taxon>
        <taxon>Mycobacterium avium complex (MAC)</taxon>
    </lineage>
</organism>
<evidence type="ECO:0000256" key="2">
    <source>
        <dbReference type="ARBA" id="ARBA00005381"/>
    </source>
</evidence>
<dbReference type="Pfam" id="PF00672">
    <property type="entry name" value="HAMP"/>
    <property type="match status" value="1"/>
</dbReference>
<evidence type="ECO:0000256" key="7">
    <source>
        <dbReference type="SAM" id="MobiDB-lite"/>
    </source>
</evidence>
<feature type="region of interest" description="Disordered" evidence="7">
    <location>
        <begin position="525"/>
        <end position="544"/>
    </location>
</feature>
<keyword evidence="5 8" id="KW-1133">Transmembrane helix</keyword>
<dbReference type="SMART" id="SM00044">
    <property type="entry name" value="CYCc"/>
    <property type="match status" value="1"/>
</dbReference>
<reference evidence="11 12" key="1">
    <citation type="submission" date="2018-06" db="EMBL/GenBank/DDBJ databases">
        <title>NTM in soil in Japan.</title>
        <authorList>
            <person name="Ohya K."/>
        </authorList>
    </citation>
    <scope>NUCLEOTIDE SEQUENCE [LARGE SCALE GENOMIC DNA]</scope>
    <source>
        <strain evidence="11 12">GF28</strain>
    </source>
</reference>
<feature type="transmembrane region" description="Helical" evidence="8">
    <location>
        <begin position="253"/>
        <end position="278"/>
    </location>
</feature>
<dbReference type="PANTHER" id="PTHR43081:SF17">
    <property type="entry name" value="BLL5647 PROTEIN"/>
    <property type="match status" value="1"/>
</dbReference>
<dbReference type="GO" id="GO:0005886">
    <property type="term" value="C:plasma membrane"/>
    <property type="evidence" value="ECO:0007669"/>
    <property type="project" value="UniProtKB-SubCell"/>
</dbReference>
<dbReference type="EMBL" id="QMEV01000005">
    <property type="protein sequence ID" value="RAV15504.1"/>
    <property type="molecule type" value="Genomic_DNA"/>
</dbReference>
<sequence>MSANQSVAQRIGRVLERVTRQSGRLPTTPAYGSLLLGRVSESQGRRRVRIQIIMTVLVLGANLLGIGAGLILVIVAIPAPSIFDDAPAWLTFGVAPAYVVLALTVGTVWITRRTVLALRWAIEERTPTPQDERNTFIAPWRIALVDLILWGAGAVLYTVLYGMVNTLFIPRFLVGVSFCGVLVATGSYLLAEFALRPVAAQALEAGPPPRRLAAGIMGRTMTVWFLGSGVPVIGIALLALFEIWLNNLTETQFAVGVLIVSAAALIFGCILMWILAWLTATPVRVVRAALQRVEKGDLRGELVVFDGTELGELQRGFNAMVDGLRERERVRDLFGRHVGREVALAAEREKPKLGGEERHVAVVFIDILGSTQLVTSQPPAEVVAVLNRFFAIVVEEVDRNCGLVNKFEGDASLAIFGAPNRLENPEDSALAAARCIAERLAGEMTELEAGIGVAAGQVVAGNVGAKERFEYTVIGEPVNEAARLCELAKSHSSRLLATADAIERASETERARWSLGDSVTLRGHERPTRLALPATADDASAGRG</sequence>
<comment type="subcellular location">
    <subcellularLocation>
        <location evidence="1">Cell membrane</location>
        <topology evidence="1">Multi-pass membrane protein</topology>
    </subcellularLocation>
</comment>
<dbReference type="GO" id="GO:0035556">
    <property type="term" value="P:intracellular signal transduction"/>
    <property type="evidence" value="ECO:0007669"/>
    <property type="project" value="InterPro"/>
</dbReference>
<evidence type="ECO:0000259" key="10">
    <source>
        <dbReference type="PROSITE" id="PS50885"/>
    </source>
</evidence>
<protein>
    <recommendedName>
        <fullName evidence="13">Adenylate/guanylate cyclase domain-containing protein</fullName>
    </recommendedName>
</protein>
<feature type="transmembrane region" description="Helical" evidence="8">
    <location>
        <begin position="52"/>
        <end position="77"/>
    </location>
</feature>
<dbReference type="RefSeq" id="WP_112631863.1">
    <property type="nucleotide sequence ID" value="NZ_QMEV01000005.1"/>
</dbReference>
<comment type="caution">
    <text evidence="11">The sequence shown here is derived from an EMBL/GenBank/DDBJ whole genome shotgun (WGS) entry which is preliminary data.</text>
</comment>
<feature type="transmembrane region" description="Helical" evidence="8">
    <location>
        <begin position="221"/>
        <end position="241"/>
    </location>
</feature>
<dbReference type="SUPFAM" id="SSF158472">
    <property type="entry name" value="HAMP domain-like"/>
    <property type="match status" value="1"/>
</dbReference>
<dbReference type="PROSITE" id="PS50125">
    <property type="entry name" value="GUANYLATE_CYCLASE_2"/>
    <property type="match status" value="1"/>
</dbReference>
<evidence type="ECO:0000313" key="11">
    <source>
        <dbReference type="EMBL" id="RAV15504.1"/>
    </source>
</evidence>
<dbReference type="CDD" id="cd06225">
    <property type="entry name" value="HAMP"/>
    <property type="match status" value="1"/>
</dbReference>
<dbReference type="SMART" id="SM00304">
    <property type="entry name" value="HAMP"/>
    <property type="match status" value="1"/>
</dbReference>
<name>A0A329M6D3_9MYCO</name>
<evidence type="ECO:0008006" key="13">
    <source>
        <dbReference type="Google" id="ProtNLM"/>
    </source>
</evidence>
<evidence type="ECO:0000256" key="6">
    <source>
        <dbReference type="ARBA" id="ARBA00023136"/>
    </source>
</evidence>
<dbReference type="Proteomes" id="UP000250915">
    <property type="component" value="Unassembled WGS sequence"/>
</dbReference>
<dbReference type="InterPro" id="IPR050697">
    <property type="entry name" value="Adenylyl/Guanylyl_Cyclase_3/4"/>
</dbReference>
<accession>A0A329M6D3</accession>
<feature type="domain" description="Guanylate cyclase" evidence="9">
    <location>
        <begin position="361"/>
        <end position="485"/>
    </location>
</feature>
<evidence type="ECO:0000256" key="1">
    <source>
        <dbReference type="ARBA" id="ARBA00004651"/>
    </source>
</evidence>
<dbReference type="Pfam" id="PF00211">
    <property type="entry name" value="Guanylate_cyc"/>
    <property type="match status" value="1"/>
</dbReference>
<keyword evidence="6 8" id="KW-0472">Membrane</keyword>
<feature type="transmembrane region" description="Helical" evidence="8">
    <location>
        <begin position="89"/>
        <end position="110"/>
    </location>
</feature>
<gene>
    <name evidence="11" type="ORF">DQP57_04630</name>
</gene>
<evidence type="ECO:0000256" key="4">
    <source>
        <dbReference type="ARBA" id="ARBA00022692"/>
    </source>
</evidence>
<keyword evidence="4 8" id="KW-0812">Transmembrane</keyword>
<evidence type="ECO:0000256" key="8">
    <source>
        <dbReference type="SAM" id="Phobius"/>
    </source>
</evidence>
<evidence type="ECO:0000313" key="12">
    <source>
        <dbReference type="Proteomes" id="UP000250915"/>
    </source>
</evidence>
<dbReference type="PROSITE" id="PS50885">
    <property type="entry name" value="HAMP"/>
    <property type="match status" value="1"/>
</dbReference>
<dbReference type="InterPro" id="IPR003660">
    <property type="entry name" value="HAMP_dom"/>
</dbReference>
<evidence type="ECO:0000259" key="9">
    <source>
        <dbReference type="PROSITE" id="PS50125"/>
    </source>
</evidence>
<dbReference type="InterPro" id="IPR001054">
    <property type="entry name" value="A/G_cyclase"/>
</dbReference>
<dbReference type="CDD" id="cd07302">
    <property type="entry name" value="CHD"/>
    <property type="match status" value="1"/>
</dbReference>
<dbReference type="SUPFAM" id="SSF55073">
    <property type="entry name" value="Nucleotide cyclase"/>
    <property type="match status" value="1"/>
</dbReference>
<dbReference type="PANTHER" id="PTHR43081">
    <property type="entry name" value="ADENYLATE CYCLASE, TERMINAL-DIFFERENTIATION SPECIFIC-RELATED"/>
    <property type="match status" value="1"/>
</dbReference>
<proteinExistence type="inferred from homology"/>
<dbReference type="OrthoDB" id="368920at2"/>
<feature type="transmembrane region" description="Helical" evidence="8">
    <location>
        <begin position="168"/>
        <end position="191"/>
    </location>
</feature>
<dbReference type="Gene3D" id="3.30.70.1230">
    <property type="entry name" value="Nucleotide cyclase"/>
    <property type="match status" value="1"/>
</dbReference>
<comment type="similarity">
    <text evidence="2">Belongs to the adenylyl cyclase class-3 family.</text>
</comment>
<dbReference type="InterPro" id="IPR029787">
    <property type="entry name" value="Nucleotide_cyclase"/>
</dbReference>
<evidence type="ECO:0000256" key="3">
    <source>
        <dbReference type="ARBA" id="ARBA00022475"/>
    </source>
</evidence>
<dbReference type="Gene3D" id="6.10.340.10">
    <property type="match status" value="1"/>
</dbReference>
<evidence type="ECO:0000256" key="5">
    <source>
        <dbReference type="ARBA" id="ARBA00022989"/>
    </source>
</evidence>
<keyword evidence="3" id="KW-1003">Cell membrane</keyword>
<feature type="domain" description="HAMP" evidence="10">
    <location>
        <begin position="277"/>
        <end position="329"/>
    </location>
</feature>
<dbReference type="GO" id="GO:0006171">
    <property type="term" value="P:cAMP biosynthetic process"/>
    <property type="evidence" value="ECO:0007669"/>
    <property type="project" value="TreeGrafter"/>
</dbReference>
<feature type="transmembrane region" description="Helical" evidence="8">
    <location>
        <begin position="142"/>
        <end position="162"/>
    </location>
</feature>